<evidence type="ECO:0000313" key="2">
    <source>
        <dbReference type="Proteomes" id="UP001381693"/>
    </source>
</evidence>
<keyword evidence="2" id="KW-1185">Reference proteome</keyword>
<comment type="caution">
    <text evidence="1">The sequence shown here is derived from an EMBL/GenBank/DDBJ whole genome shotgun (WGS) entry which is preliminary data.</text>
</comment>
<reference evidence="1 2" key="1">
    <citation type="submission" date="2023-11" db="EMBL/GenBank/DDBJ databases">
        <title>Halocaridina rubra genome assembly.</title>
        <authorList>
            <person name="Smith C."/>
        </authorList>
    </citation>
    <scope>NUCLEOTIDE SEQUENCE [LARGE SCALE GENOMIC DNA]</scope>
    <source>
        <strain evidence="1">EP-1</strain>
        <tissue evidence="1">Whole</tissue>
    </source>
</reference>
<accession>A0AAN9A399</accession>
<name>A0AAN9A399_HALRR</name>
<protein>
    <submittedName>
        <fullName evidence="1">Uncharacterized protein</fullName>
    </submittedName>
</protein>
<dbReference type="EMBL" id="JAXCGZ010013386">
    <property type="protein sequence ID" value="KAK7072654.1"/>
    <property type="molecule type" value="Genomic_DNA"/>
</dbReference>
<evidence type="ECO:0000313" key="1">
    <source>
        <dbReference type="EMBL" id="KAK7072654.1"/>
    </source>
</evidence>
<dbReference type="AlphaFoldDB" id="A0AAN9A399"/>
<sequence>MVAIPLAKGVVELQQTYSTYPKQTPINLISSFGIKGCHNCSLPRCLGYPLGKWTVEERFDVFKPRLLRIQTDICAHSKVEPNIKLKFSFLRLNEATIAESRMTPELQALEKWASEIDTIPNLLIVGYSAWMLHSSTEARIPAYEALDLLRDAHKLMIPLLEKISQKARVLILPQSRIRRVNDIHYIVRNSVMTDALFDWNEAIFLHELQAHRKTQTRLNNKLKSEGRRQTQISDLSQRHKGAENKMSTTIEDGTEQIHINHFQKHTSQYKSRFSAKKNGVTLHSDKTKIPKESVLDSQKHQMSIQDVSPDHLRPQSIEDYGLWWWDSTLPFNLASTSECYQLEFRIRSHPLYKDLVLRCSDDQHAGTTTYDDWVTMLLNLICNSELGLQREFCCS</sequence>
<organism evidence="1 2">
    <name type="scientific">Halocaridina rubra</name>
    <name type="common">Hawaiian red shrimp</name>
    <dbReference type="NCBI Taxonomy" id="373956"/>
    <lineage>
        <taxon>Eukaryota</taxon>
        <taxon>Metazoa</taxon>
        <taxon>Ecdysozoa</taxon>
        <taxon>Arthropoda</taxon>
        <taxon>Crustacea</taxon>
        <taxon>Multicrustacea</taxon>
        <taxon>Malacostraca</taxon>
        <taxon>Eumalacostraca</taxon>
        <taxon>Eucarida</taxon>
        <taxon>Decapoda</taxon>
        <taxon>Pleocyemata</taxon>
        <taxon>Caridea</taxon>
        <taxon>Atyoidea</taxon>
        <taxon>Atyidae</taxon>
        <taxon>Halocaridina</taxon>
    </lineage>
</organism>
<dbReference type="Proteomes" id="UP001381693">
    <property type="component" value="Unassembled WGS sequence"/>
</dbReference>
<proteinExistence type="predicted"/>
<gene>
    <name evidence="1" type="ORF">SK128_006378</name>
</gene>